<protein>
    <submittedName>
        <fullName evidence="5">Ring canal kelch</fullName>
    </submittedName>
</protein>
<keyword evidence="2" id="KW-0677">Repeat</keyword>
<feature type="non-terminal residue" evidence="5">
    <location>
        <position position="1"/>
    </location>
</feature>
<dbReference type="Gene3D" id="3.30.710.10">
    <property type="entry name" value="Potassium Channel Kv1.1, Chain A"/>
    <property type="match status" value="1"/>
</dbReference>
<keyword evidence="6" id="KW-1185">Reference proteome</keyword>
<dbReference type="Proteomes" id="UP000478052">
    <property type="component" value="Unassembled WGS sequence"/>
</dbReference>
<dbReference type="EMBL" id="VUJU01004170">
    <property type="protein sequence ID" value="KAF0755346.1"/>
    <property type="molecule type" value="Genomic_DNA"/>
</dbReference>
<comment type="caution">
    <text evidence="5">The sequence shown here is derived from an EMBL/GenBank/DDBJ whole genome shotgun (WGS) entry which is preliminary data.</text>
</comment>
<keyword evidence="3" id="KW-0009">Actin-binding</keyword>
<dbReference type="SMART" id="SM00875">
    <property type="entry name" value="BACK"/>
    <property type="match status" value="2"/>
</dbReference>
<keyword evidence="1" id="KW-0880">Kelch repeat</keyword>
<dbReference type="FunFam" id="1.25.40.420:FF:000001">
    <property type="entry name" value="Kelch-like family member 12"/>
    <property type="match status" value="1"/>
</dbReference>
<dbReference type="InterPro" id="IPR015915">
    <property type="entry name" value="Kelch-typ_b-propeller"/>
</dbReference>
<evidence type="ECO:0000256" key="1">
    <source>
        <dbReference type="ARBA" id="ARBA00022441"/>
    </source>
</evidence>
<dbReference type="Pfam" id="PF00651">
    <property type="entry name" value="BTB"/>
    <property type="match status" value="1"/>
</dbReference>
<organism evidence="5 6">
    <name type="scientific">Aphis craccivora</name>
    <name type="common">Cowpea aphid</name>
    <dbReference type="NCBI Taxonomy" id="307492"/>
    <lineage>
        <taxon>Eukaryota</taxon>
        <taxon>Metazoa</taxon>
        <taxon>Ecdysozoa</taxon>
        <taxon>Arthropoda</taxon>
        <taxon>Hexapoda</taxon>
        <taxon>Insecta</taxon>
        <taxon>Pterygota</taxon>
        <taxon>Neoptera</taxon>
        <taxon>Paraneoptera</taxon>
        <taxon>Hemiptera</taxon>
        <taxon>Sternorrhyncha</taxon>
        <taxon>Aphidomorpha</taxon>
        <taxon>Aphidoidea</taxon>
        <taxon>Aphididae</taxon>
        <taxon>Aphidini</taxon>
        <taxon>Aphis</taxon>
        <taxon>Aphis</taxon>
    </lineage>
</organism>
<dbReference type="Gene3D" id="1.25.40.420">
    <property type="match status" value="2"/>
</dbReference>
<dbReference type="SMART" id="SM00225">
    <property type="entry name" value="BTB"/>
    <property type="match status" value="1"/>
</dbReference>
<evidence type="ECO:0000256" key="2">
    <source>
        <dbReference type="ARBA" id="ARBA00022737"/>
    </source>
</evidence>
<dbReference type="Pfam" id="PF07707">
    <property type="entry name" value="BACK"/>
    <property type="match status" value="2"/>
</dbReference>
<dbReference type="OrthoDB" id="6586949at2759"/>
<evidence type="ECO:0000259" key="4">
    <source>
        <dbReference type="PROSITE" id="PS50097"/>
    </source>
</evidence>
<reference evidence="5 6" key="1">
    <citation type="submission" date="2019-08" db="EMBL/GenBank/DDBJ databases">
        <title>Whole genome of Aphis craccivora.</title>
        <authorList>
            <person name="Voronova N.V."/>
            <person name="Shulinski R.S."/>
            <person name="Bandarenka Y.V."/>
            <person name="Zhorov D.G."/>
            <person name="Warner D."/>
        </authorList>
    </citation>
    <scope>NUCLEOTIDE SEQUENCE [LARGE SCALE GENOMIC DNA]</scope>
    <source>
        <strain evidence="5">180601</strain>
        <tissue evidence="5">Whole Body</tissue>
    </source>
</reference>
<dbReference type="InterPro" id="IPR011705">
    <property type="entry name" value="BACK"/>
</dbReference>
<evidence type="ECO:0000313" key="5">
    <source>
        <dbReference type="EMBL" id="KAF0755346.1"/>
    </source>
</evidence>
<dbReference type="PROSITE" id="PS50097">
    <property type="entry name" value="BTB"/>
    <property type="match status" value="1"/>
</dbReference>
<feature type="domain" description="BTB" evidence="4">
    <location>
        <begin position="452"/>
        <end position="519"/>
    </location>
</feature>
<dbReference type="PANTHER" id="PTHR24412:SF466">
    <property type="entry name" value="RING CANAL KELCH PROTEIN"/>
    <property type="match status" value="1"/>
</dbReference>
<name>A0A6G0YG14_APHCR</name>
<dbReference type="SUPFAM" id="SSF54695">
    <property type="entry name" value="POZ domain"/>
    <property type="match status" value="1"/>
</dbReference>
<evidence type="ECO:0000256" key="3">
    <source>
        <dbReference type="ARBA" id="ARBA00023203"/>
    </source>
</evidence>
<dbReference type="PANTHER" id="PTHR24412">
    <property type="entry name" value="KELCH PROTEIN"/>
    <property type="match status" value="1"/>
</dbReference>
<dbReference type="Gene3D" id="2.120.10.80">
    <property type="entry name" value="Kelch-type beta propeller"/>
    <property type="match status" value="2"/>
</dbReference>
<sequence>KNTLSLKPRFINDNPIVLKEILHLLPFNHHYRLKFIVIADTIEHHVQINVFECVFNWVKHELNSRKDFLPELMEHVRLPLISKQYLLEKIVDEPLLKFNLKCNGYIIEALQFHLQPCTVSQAIRSTPRQSIGFQKVILMLYGSFQIFNYSVIYWYENIWQTAPELSEWYEYCRLTVIKDQFVLALGNTLNGTIVRMLDVFLKSPRWIPMMNMLVSREKFGVGTLDNCVYAIGGYDCPDNLKSVEVFDVSNNRWRMVTSMSTRRSSPGVGVLKNLLYAVGGLNGYNNYLNSVECYDPSLDTWTPVAAMSECRNGCGVGVLDGVLYAIGGYNNVSGCLKSVEAYTASSGVWTTIADMHFYRRNFAVVTSNNLLHVIGGSYNGSVVNSIEIYNPKTNTWSLKTLSKDIGHILSGVVVSRPPHFKTRCEQKTYKNSSHMVGVFEVVQSLRKDKVLCDIRIETDDGTIIFGHKVVLISASPYFRDIFNSFDEGNIDHINIKGLDSTVLQLLINYIYTGEIIITEGNVKVLLAAANLLQLGYVKNVCAQFLQTQLDSSNCLGIKEFADSYDCMELSISSQTYIKNQEVVDNDEFLSLSSTEVIKLISCNDLFVSQEEKVFECAIHWVKYELDNRKEFLPELMEHVRLPLISKQYLLEKVVDEPLLKFSYGYIIEALQFHLQPFRVSQTIRSTPRQSISFPKVILMLYWFQKKSSVIYWYDNIWLPAPTMNRHFKNGCLTVIKDKFVLAVGGFLFGSERKLVEMLDVSSQSPCWIPMMNMLVSRKYFGVGSLDNCIGGRDGSNRLNSVEIFDVNTNRWQMVSSMSTKRSSHGVGVLNNLLYVVGGFDGNEVLNSVECYDPCLDTWTTLAAMSDSRCRCGVGVLDGVIYAIGGYNISGCLKSVEIYIPSTEVWTTIADMNFCRKCFGVVIFDGLLHVIGGCNNEGVVLNSIEIYNPKTNTWSLKTLSKNVGQLCYKNISNPPVDVNFIFLLDSDVNV</sequence>
<dbReference type="GO" id="GO:0003779">
    <property type="term" value="F:actin binding"/>
    <property type="evidence" value="ECO:0007669"/>
    <property type="project" value="UniProtKB-KW"/>
</dbReference>
<dbReference type="Pfam" id="PF01344">
    <property type="entry name" value="Kelch_1"/>
    <property type="match status" value="4"/>
</dbReference>
<dbReference type="AlphaFoldDB" id="A0A6G0YG14"/>
<evidence type="ECO:0000313" key="6">
    <source>
        <dbReference type="Proteomes" id="UP000478052"/>
    </source>
</evidence>
<gene>
    <name evidence="5" type="ORF">FWK35_00010297</name>
</gene>
<accession>A0A6G0YG14</accession>
<dbReference type="SUPFAM" id="SSF117281">
    <property type="entry name" value="Kelch motif"/>
    <property type="match status" value="2"/>
</dbReference>
<proteinExistence type="predicted"/>
<dbReference type="InterPro" id="IPR011333">
    <property type="entry name" value="SKP1/BTB/POZ_sf"/>
</dbReference>
<dbReference type="SMART" id="SM00612">
    <property type="entry name" value="Kelch"/>
    <property type="match status" value="9"/>
</dbReference>
<dbReference type="InterPro" id="IPR006652">
    <property type="entry name" value="Kelch_1"/>
</dbReference>
<dbReference type="Pfam" id="PF24681">
    <property type="entry name" value="Kelch_KLHDC2_KLHL20_DRC7"/>
    <property type="match status" value="1"/>
</dbReference>
<feature type="non-terminal residue" evidence="5">
    <location>
        <position position="989"/>
    </location>
</feature>
<dbReference type="InterPro" id="IPR000210">
    <property type="entry name" value="BTB/POZ_dom"/>
</dbReference>